<dbReference type="AlphaFoldDB" id="U5NCW4"/>
<dbReference type="PATRIC" id="fig|1403316.3.peg.412"/>
<proteinExistence type="predicted"/>
<dbReference type="KEGG" id="mpv:PRV_02210"/>
<reference evidence="2 3" key="1">
    <citation type="journal article" date="2013" name="Genome Announc.">
        <title>Genome Sequence of Mycoplasma parvum (Formerly Eperythrozoon parvum), a Diminutive Hemoplasma of the Pig.</title>
        <authorList>
            <person name="do Nascimento N.C."/>
            <person name="Dos Santos A.P."/>
            <person name="Chu Y."/>
            <person name="Guimaraes A.M."/>
            <person name="Pagliaro A."/>
            <person name="Messick J.B."/>
        </authorList>
    </citation>
    <scope>NUCLEOTIDE SEQUENCE [LARGE SCALE GENOMIC DNA]</scope>
    <source>
        <strain evidence="2 3">Indiana</strain>
    </source>
</reference>
<accession>U5NCW4</accession>
<name>U5NCW4_9MOLU</name>
<evidence type="ECO:0000313" key="2">
    <source>
        <dbReference type="EMBL" id="AGX89180.1"/>
    </source>
</evidence>
<keyword evidence="3" id="KW-1185">Reference proteome</keyword>
<dbReference type="Proteomes" id="UP000017119">
    <property type="component" value="Chromosome"/>
</dbReference>
<gene>
    <name evidence="2" type="ORF">PRV_02210</name>
</gene>
<feature type="region of interest" description="Disordered" evidence="1">
    <location>
        <begin position="60"/>
        <end position="90"/>
    </location>
</feature>
<feature type="compositionally biased region" description="Basic residues" evidence="1">
    <location>
        <begin position="60"/>
        <end position="83"/>
    </location>
</feature>
<dbReference type="HOGENOM" id="CLU_1766000_0_0_14"/>
<evidence type="ECO:0000313" key="3">
    <source>
        <dbReference type="Proteomes" id="UP000017119"/>
    </source>
</evidence>
<evidence type="ECO:0000256" key="1">
    <source>
        <dbReference type="SAM" id="MobiDB-lite"/>
    </source>
</evidence>
<organism evidence="2 3">
    <name type="scientific">Mycoplasma parvum str. Indiana</name>
    <dbReference type="NCBI Taxonomy" id="1403316"/>
    <lineage>
        <taxon>Bacteria</taxon>
        <taxon>Bacillati</taxon>
        <taxon>Mycoplasmatota</taxon>
        <taxon>Mollicutes</taxon>
        <taxon>Mycoplasmataceae</taxon>
        <taxon>Mycoplasma</taxon>
    </lineage>
</organism>
<dbReference type="RefSeq" id="WP_022770112.1">
    <property type="nucleotide sequence ID" value="NC_022575.1"/>
</dbReference>
<protein>
    <submittedName>
        <fullName evidence="2">Uncharacterized protein</fullName>
    </submittedName>
</protein>
<dbReference type="EMBL" id="CP006771">
    <property type="protein sequence ID" value="AGX89180.1"/>
    <property type="molecule type" value="Genomic_DNA"/>
</dbReference>
<sequence>MKFCKVHLYYGAGALALLGSGTPIINRLVNDSWDISYLFNWTSNSSTQKEQKLLPPTSITHHHKEHHHKEHHHNHHGNTHSHHNQRENHAHHMPNQQNVVTDKQTITKFNAASSVFSHMLQPVSWIVKKVNNSIPDDWKPCVCYEDK</sequence>